<comment type="subcellular location">
    <subcellularLocation>
        <location evidence="2 9">Nucleus</location>
    </subcellularLocation>
</comment>
<dbReference type="OrthoDB" id="199717at2759"/>
<dbReference type="EMBL" id="KE651166">
    <property type="protein sequence ID" value="EEB07740.2"/>
    <property type="molecule type" value="Genomic_DNA"/>
</dbReference>
<keyword evidence="8 9" id="KW-0539">Nucleus</keyword>
<evidence type="ECO:0000256" key="8">
    <source>
        <dbReference type="ARBA" id="ARBA00023242"/>
    </source>
</evidence>
<dbReference type="JaponicusDB" id="SJAG_02844">
    <property type="gene designation" value="syf2"/>
</dbReference>
<dbReference type="PANTHER" id="PTHR13264:SF5">
    <property type="entry name" value="PRE-MRNA-SPLICING FACTOR SYF2"/>
    <property type="match status" value="1"/>
</dbReference>
<evidence type="ECO:0000256" key="9">
    <source>
        <dbReference type="RuleBase" id="RU367148"/>
    </source>
</evidence>
<feature type="region of interest" description="Disordered" evidence="10">
    <location>
        <begin position="1"/>
        <end position="46"/>
    </location>
</feature>
<dbReference type="eggNOG" id="KOG2609">
    <property type="taxonomic scope" value="Eukaryota"/>
</dbReference>
<dbReference type="GeneID" id="7048528"/>
<comment type="similarity">
    <text evidence="3 9">Belongs to the SYF2 family.</text>
</comment>
<evidence type="ECO:0000256" key="1">
    <source>
        <dbReference type="ARBA" id="ARBA00003777"/>
    </source>
</evidence>
<evidence type="ECO:0000256" key="3">
    <source>
        <dbReference type="ARBA" id="ARBA00010028"/>
    </source>
</evidence>
<dbReference type="RefSeq" id="XP_002174033.2">
    <property type="nucleotide sequence ID" value="XM_002173997.2"/>
</dbReference>
<dbReference type="PANTHER" id="PTHR13264">
    <property type="entry name" value="GCIP-INTERACTING PROTEIN P29"/>
    <property type="match status" value="1"/>
</dbReference>
<protein>
    <recommendedName>
        <fullName evidence="4 9">Pre-mRNA-splicing factor SYF2</fullName>
    </recommendedName>
</protein>
<dbReference type="OMA" id="RRRMHND"/>
<name>B6K1B9_SCHJY</name>
<comment type="subunit">
    <text evidence="9">May be part of a spliceosome complex.</text>
</comment>
<dbReference type="GO" id="GO:0071013">
    <property type="term" value="C:catalytic step 2 spliceosome"/>
    <property type="evidence" value="ECO:0000318"/>
    <property type="project" value="GO_Central"/>
</dbReference>
<sequence>MNENTENSSAASLTASSTASTSMSEQRKKKLQELRSRMKQSTLENRKELIQEHQRMQANPDLEKRLERKKMEAEEALAKLETEERGEDYERRRAWDWTIEESEKWDQRLQRKRRNVENVAFADYHQQAQRDYQRMMRDLKPDVQSYKQSKQSKHENNQATPSNALVTEADEDAEDEWNWVHNKPDKARVDMLVEEMTRQEQQRMKNSKRRGRSDDDHITFINERNKKFNLKLKRFYDKYTKDIQDNLERGTAI</sequence>
<evidence type="ECO:0000313" key="12">
    <source>
        <dbReference type="JaponicusDB" id="SJAG_02844"/>
    </source>
</evidence>
<keyword evidence="6 9" id="KW-0747">Spliceosome</keyword>
<dbReference type="VEuPathDB" id="FungiDB:SJAG_02844"/>
<gene>
    <name evidence="12" type="primary">syf2</name>
    <name evidence="11" type="ORF">SJAG_02844</name>
</gene>
<keyword evidence="7 9" id="KW-0508">mRNA splicing</keyword>
<keyword evidence="13" id="KW-1185">Reference proteome</keyword>
<evidence type="ECO:0000313" key="11">
    <source>
        <dbReference type="EMBL" id="EEB07740.2"/>
    </source>
</evidence>
<organism evidence="11 13">
    <name type="scientific">Schizosaccharomyces japonicus (strain yFS275 / FY16936)</name>
    <name type="common">Fission yeast</name>
    <dbReference type="NCBI Taxonomy" id="402676"/>
    <lineage>
        <taxon>Eukaryota</taxon>
        <taxon>Fungi</taxon>
        <taxon>Dikarya</taxon>
        <taxon>Ascomycota</taxon>
        <taxon>Taphrinomycotina</taxon>
        <taxon>Schizosaccharomycetes</taxon>
        <taxon>Schizosaccharomycetales</taxon>
        <taxon>Schizosaccharomycetaceae</taxon>
        <taxon>Schizosaccharomyces</taxon>
    </lineage>
</organism>
<dbReference type="STRING" id="402676.B6K1B9"/>
<evidence type="ECO:0000256" key="5">
    <source>
        <dbReference type="ARBA" id="ARBA00022664"/>
    </source>
</evidence>
<evidence type="ECO:0000313" key="13">
    <source>
        <dbReference type="Proteomes" id="UP000001744"/>
    </source>
</evidence>
<dbReference type="HOGENOM" id="CLU_051065_0_1_1"/>
<dbReference type="Proteomes" id="UP000001744">
    <property type="component" value="Unassembled WGS sequence"/>
</dbReference>
<accession>B6K1B9</accession>
<dbReference type="GO" id="GO:0071014">
    <property type="term" value="C:post-mRNA release spliceosomal complex"/>
    <property type="evidence" value="ECO:0000318"/>
    <property type="project" value="GO_Central"/>
</dbReference>
<dbReference type="AlphaFoldDB" id="B6K1B9"/>
<comment type="function">
    <text evidence="1 9">Involved in pre-mRNA splicing.</text>
</comment>
<reference evidence="11 13" key="1">
    <citation type="journal article" date="2011" name="Science">
        <title>Comparative functional genomics of the fission yeasts.</title>
        <authorList>
            <person name="Rhind N."/>
            <person name="Chen Z."/>
            <person name="Yassour M."/>
            <person name="Thompson D.A."/>
            <person name="Haas B.J."/>
            <person name="Habib N."/>
            <person name="Wapinski I."/>
            <person name="Roy S."/>
            <person name="Lin M.F."/>
            <person name="Heiman D.I."/>
            <person name="Young S.K."/>
            <person name="Furuya K."/>
            <person name="Guo Y."/>
            <person name="Pidoux A."/>
            <person name="Chen H.M."/>
            <person name="Robbertse B."/>
            <person name="Goldberg J.M."/>
            <person name="Aoki K."/>
            <person name="Bayne E.H."/>
            <person name="Berlin A.M."/>
            <person name="Desjardins C.A."/>
            <person name="Dobbs E."/>
            <person name="Dukaj L."/>
            <person name="Fan L."/>
            <person name="FitzGerald M.G."/>
            <person name="French C."/>
            <person name="Gujja S."/>
            <person name="Hansen K."/>
            <person name="Keifenheim D."/>
            <person name="Levin J.Z."/>
            <person name="Mosher R.A."/>
            <person name="Mueller C.A."/>
            <person name="Pfiffner J."/>
            <person name="Priest M."/>
            <person name="Russ C."/>
            <person name="Smialowska A."/>
            <person name="Swoboda P."/>
            <person name="Sykes S.M."/>
            <person name="Vaughn M."/>
            <person name="Vengrova S."/>
            <person name="Yoder R."/>
            <person name="Zeng Q."/>
            <person name="Allshire R."/>
            <person name="Baulcombe D."/>
            <person name="Birren B.W."/>
            <person name="Brown W."/>
            <person name="Ekwall K."/>
            <person name="Kellis M."/>
            <person name="Leatherwood J."/>
            <person name="Levin H."/>
            <person name="Margalit H."/>
            <person name="Martienssen R."/>
            <person name="Nieduszynski C.A."/>
            <person name="Spatafora J.W."/>
            <person name="Friedman N."/>
            <person name="Dalgaard J.Z."/>
            <person name="Baumann P."/>
            <person name="Niki H."/>
            <person name="Regev A."/>
            <person name="Nusbaum C."/>
        </authorList>
    </citation>
    <scope>NUCLEOTIDE SEQUENCE [LARGE SCALE GENOMIC DNA]</scope>
    <source>
        <strain evidence="13">yFS275 / FY16936</strain>
    </source>
</reference>
<dbReference type="Pfam" id="PF08231">
    <property type="entry name" value="SYF2"/>
    <property type="match status" value="1"/>
</dbReference>
<evidence type="ECO:0000256" key="6">
    <source>
        <dbReference type="ARBA" id="ARBA00022728"/>
    </source>
</evidence>
<proteinExistence type="inferred from homology"/>
<dbReference type="GO" id="GO:0000974">
    <property type="term" value="C:Prp19 complex"/>
    <property type="evidence" value="ECO:0000318"/>
    <property type="project" value="GO_Central"/>
</dbReference>
<dbReference type="GO" id="GO:0000398">
    <property type="term" value="P:mRNA splicing, via spliceosome"/>
    <property type="evidence" value="ECO:0007669"/>
    <property type="project" value="UniProtKB-UniRule"/>
</dbReference>
<keyword evidence="5 9" id="KW-0507">mRNA processing</keyword>
<evidence type="ECO:0000256" key="2">
    <source>
        <dbReference type="ARBA" id="ARBA00004123"/>
    </source>
</evidence>
<evidence type="ECO:0000256" key="7">
    <source>
        <dbReference type="ARBA" id="ARBA00023187"/>
    </source>
</evidence>
<feature type="region of interest" description="Disordered" evidence="10">
    <location>
        <begin position="141"/>
        <end position="163"/>
    </location>
</feature>
<dbReference type="InterPro" id="IPR013260">
    <property type="entry name" value="mRNA_splic_SYF2"/>
</dbReference>
<evidence type="ECO:0000256" key="10">
    <source>
        <dbReference type="SAM" id="MobiDB-lite"/>
    </source>
</evidence>
<feature type="compositionally biased region" description="Low complexity" evidence="10">
    <location>
        <begin position="8"/>
        <end position="24"/>
    </location>
</feature>
<evidence type="ECO:0000256" key="4">
    <source>
        <dbReference type="ARBA" id="ARBA00014745"/>
    </source>
</evidence>